<evidence type="ECO:0000256" key="4">
    <source>
        <dbReference type="ARBA" id="ARBA00022833"/>
    </source>
</evidence>
<gene>
    <name evidence="7" type="ORF">O6P43_005486</name>
</gene>
<keyword evidence="4" id="KW-0862">Zinc</keyword>
<dbReference type="InterPro" id="IPR000058">
    <property type="entry name" value="Znf_AN1"/>
</dbReference>
<evidence type="ECO:0000256" key="1">
    <source>
        <dbReference type="ARBA" id="ARBA00003732"/>
    </source>
</evidence>
<evidence type="ECO:0000313" key="8">
    <source>
        <dbReference type="Proteomes" id="UP001163823"/>
    </source>
</evidence>
<feature type="domain" description="AN1-type" evidence="6">
    <location>
        <begin position="64"/>
        <end position="110"/>
    </location>
</feature>
<dbReference type="Proteomes" id="UP001163823">
    <property type="component" value="Chromosome 3"/>
</dbReference>
<dbReference type="PROSITE" id="PS51039">
    <property type="entry name" value="ZF_AN1"/>
    <property type="match status" value="1"/>
</dbReference>
<keyword evidence="8" id="KW-1185">Reference proteome</keyword>
<dbReference type="Gene3D" id="4.10.1110.10">
    <property type="entry name" value="AN1-like Zinc finger"/>
    <property type="match status" value="1"/>
</dbReference>
<dbReference type="InterPro" id="IPR035896">
    <property type="entry name" value="AN1-like_Znf"/>
</dbReference>
<evidence type="ECO:0000256" key="2">
    <source>
        <dbReference type="ARBA" id="ARBA00022723"/>
    </source>
</evidence>
<dbReference type="EMBL" id="JARAOO010000003">
    <property type="protein sequence ID" value="KAJ7975582.1"/>
    <property type="molecule type" value="Genomic_DNA"/>
</dbReference>
<dbReference type="PANTHER" id="PTHR10634">
    <property type="entry name" value="AN1-TYPE ZINC FINGER PROTEIN"/>
    <property type="match status" value="1"/>
</dbReference>
<keyword evidence="3 5" id="KW-0863">Zinc-finger</keyword>
<comment type="caution">
    <text evidence="7">The sequence shown here is derived from an EMBL/GenBank/DDBJ whole genome shotgun (WGS) entry which is preliminary data.</text>
</comment>
<sequence>MAVVSMALRKTITFAQSVTKIFKKRKLLLSHQEPKTKPQKNSALIQGSSCAVGSGLSSASGGSLVMKKLCKNCKKQVGPAGFECRCGDVFCGRRRYEEEHACRVDYKEIGQQVLVKNNPICKADNLQWRV</sequence>
<comment type="function">
    <text evidence="1">May be involved in environmental stress response.</text>
</comment>
<proteinExistence type="predicted"/>
<dbReference type="PANTHER" id="PTHR10634:SF124">
    <property type="entry name" value="ZINC FINGER A20 AND AN1 DOMAIN-CONTAINING STRESS-ASSOCIATED PROTEIN 8-RELATED"/>
    <property type="match status" value="1"/>
</dbReference>
<protein>
    <submittedName>
        <fullName evidence="7">Zinc finger A20 and AN1 domain-containing stress-associated protein</fullName>
    </submittedName>
</protein>
<evidence type="ECO:0000259" key="6">
    <source>
        <dbReference type="PROSITE" id="PS51039"/>
    </source>
</evidence>
<reference evidence="7" key="1">
    <citation type="journal article" date="2023" name="Science">
        <title>Elucidation of the pathway for biosynthesis of saponin adjuvants from the soapbark tree.</title>
        <authorList>
            <person name="Reed J."/>
            <person name="Orme A."/>
            <person name="El-Demerdash A."/>
            <person name="Owen C."/>
            <person name="Martin L.B.B."/>
            <person name="Misra R.C."/>
            <person name="Kikuchi S."/>
            <person name="Rejzek M."/>
            <person name="Martin A.C."/>
            <person name="Harkess A."/>
            <person name="Leebens-Mack J."/>
            <person name="Louveau T."/>
            <person name="Stephenson M.J."/>
            <person name="Osbourn A."/>
        </authorList>
    </citation>
    <scope>NUCLEOTIDE SEQUENCE</scope>
    <source>
        <strain evidence="7">S10</strain>
    </source>
</reference>
<dbReference type="KEGG" id="qsa:O6P43_005486"/>
<evidence type="ECO:0000256" key="5">
    <source>
        <dbReference type="PROSITE-ProRule" id="PRU00449"/>
    </source>
</evidence>
<accession>A0AAD7Q671</accession>
<dbReference type="SMART" id="SM00154">
    <property type="entry name" value="ZnF_AN1"/>
    <property type="match status" value="1"/>
</dbReference>
<organism evidence="7 8">
    <name type="scientific">Quillaja saponaria</name>
    <name type="common">Soap bark tree</name>
    <dbReference type="NCBI Taxonomy" id="32244"/>
    <lineage>
        <taxon>Eukaryota</taxon>
        <taxon>Viridiplantae</taxon>
        <taxon>Streptophyta</taxon>
        <taxon>Embryophyta</taxon>
        <taxon>Tracheophyta</taxon>
        <taxon>Spermatophyta</taxon>
        <taxon>Magnoliopsida</taxon>
        <taxon>eudicotyledons</taxon>
        <taxon>Gunneridae</taxon>
        <taxon>Pentapetalae</taxon>
        <taxon>rosids</taxon>
        <taxon>fabids</taxon>
        <taxon>Fabales</taxon>
        <taxon>Quillajaceae</taxon>
        <taxon>Quillaja</taxon>
    </lineage>
</organism>
<evidence type="ECO:0000256" key="3">
    <source>
        <dbReference type="ARBA" id="ARBA00022771"/>
    </source>
</evidence>
<dbReference type="SUPFAM" id="SSF118310">
    <property type="entry name" value="AN1-like Zinc finger"/>
    <property type="match status" value="1"/>
</dbReference>
<dbReference type="AlphaFoldDB" id="A0AAD7Q671"/>
<dbReference type="GO" id="GO:0008270">
    <property type="term" value="F:zinc ion binding"/>
    <property type="evidence" value="ECO:0007669"/>
    <property type="project" value="UniProtKB-KW"/>
</dbReference>
<dbReference type="InterPro" id="IPR050652">
    <property type="entry name" value="AN1_A20_ZnFinger"/>
</dbReference>
<keyword evidence="2" id="KW-0479">Metal-binding</keyword>
<name>A0AAD7Q671_QUISA</name>
<evidence type="ECO:0000313" key="7">
    <source>
        <dbReference type="EMBL" id="KAJ7975582.1"/>
    </source>
</evidence>